<dbReference type="InterPro" id="IPR036291">
    <property type="entry name" value="NAD(P)-bd_dom_sf"/>
</dbReference>
<evidence type="ECO:0000313" key="2">
    <source>
        <dbReference type="EMBL" id="RDW70557.1"/>
    </source>
</evidence>
<dbReference type="Pfam" id="PF00106">
    <property type="entry name" value="adh_short"/>
    <property type="match status" value="1"/>
</dbReference>
<name>A0A3D8R933_9EURO</name>
<dbReference type="GeneID" id="38118438"/>
<gene>
    <name evidence="2" type="ORF">DSM5745_08068</name>
</gene>
<evidence type="ECO:0000313" key="3">
    <source>
        <dbReference type="Proteomes" id="UP000256690"/>
    </source>
</evidence>
<dbReference type="Proteomes" id="UP000256690">
    <property type="component" value="Unassembled WGS sequence"/>
</dbReference>
<organism evidence="2 3">
    <name type="scientific">Aspergillus mulundensis</name>
    <dbReference type="NCBI Taxonomy" id="1810919"/>
    <lineage>
        <taxon>Eukaryota</taxon>
        <taxon>Fungi</taxon>
        <taxon>Dikarya</taxon>
        <taxon>Ascomycota</taxon>
        <taxon>Pezizomycotina</taxon>
        <taxon>Eurotiomycetes</taxon>
        <taxon>Eurotiomycetidae</taxon>
        <taxon>Eurotiales</taxon>
        <taxon>Aspergillaceae</taxon>
        <taxon>Aspergillus</taxon>
        <taxon>Aspergillus subgen. Nidulantes</taxon>
    </lineage>
</organism>
<dbReference type="PANTHER" id="PTHR47534:SF2">
    <property type="entry name" value="KETOREDUCTASE (KR) DOMAIN-CONTAINING PROTEIN-RELATED"/>
    <property type="match status" value="1"/>
</dbReference>
<dbReference type="SUPFAM" id="SSF51735">
    <property type="entry name" value="NAD(P)-binding Rossmann-fold domains"/>
    <property type="match status" value="1"/>
</dbReference>
<protein>
    <submittedName>
        <fullName evidence="2">Putative Short-chain dehydrogenase</fullName>
    </submittedName>
</protein>
<accession>A0A3D8R933</accession>
<dbReference type="Gene3D" id="3.40.50.720">
    <property type="entry name" value="NAD(P)-binding Rossmann-like Domain"/>
    <property type="match status" value="1"/>
</dbReference>
<evidence type="ECO:0000256" key="1">
    <source>
        <dbReference type="ARBA" id="ARBA00023002"/>
    </source>
</evidence>
<dbReference type="AlphaFoldDB" id="A0A3D8R933"/>
<dbReference type="STRING" id="1810919.A0A3D8R933"/>
<dbReference type="PANTHER" id="PTHR47534">
    <property type="entry name" value="YALI0E05731P"/>
    <property type="match status" value="1"/>
</dbReference>
<proteinExistence type="predicted"/>
<reference evidence="2 3" key="1">
    <citation type="journal article" date="2018" name="IMA Fungus">
        <title>IMA Genome-F 9: Draft genome sequence of Annulohypoxylon stygium, Aspergillus mulundensis, Berkeleyomyces basicola (syn. Thielaviopsis basicola), Ceratocystis smalleyi, two Cercospora beticola strains, Coleophoma cylindrospora, Fusarium fracticaudum, Phialophora cf. hyalina, and Morchella septimelata.</title>
        <authorList>
            <person name="Wingfield B.D."/>
            <person name="Bills G.F."/>
            <person name="Dong Y."/>
            <person name="Huang W."/>
            <person name="Nel W.J."/>
            <person name="Swalarsk-Parry B.S."/>
            <person name="Vaghefi N."/>
            <person name="Wilken P.M."/>
            <person name="An Z."/>
            <person name="de Beer Z.W."/>
            <person name="De Vos L."/>
            <person name="Chen L."/>
            <person name="Duong T.A."/>
            <person name="Gao Y."/>
            <person name="Hammerbacher A."/>
            <person name="Kikkert J.R."/>
            <person name="Li Y."/>
            <person name="Li H."/>
            <person name="Li K."/>
            <person name="Li Q."/>
            <person name="Liu X."/>
            <person name="Ma X."/>
            <person name="Naidoo K."/>
            <person name="Pethybridge S.J."/>
            <person name="Sun J."/>
            <person name="Steenkamp E.T."/>
            <person name="van der Nest M.A."/>
            <person name="van Wyk S."/>
            <person name="Wingfield M.J."/>
            <person name="Xiong C."/>
            <person name="Yue Q."/>
            <person name="Zhang X."/>
        </authorList>
    </citation>
    <scope>NUCLEOTIDE SEQUENCE [LARGE SCALE GENOMIC DNA]</scope>
    <source>
        <strain evidence="2 3">DSM 5745</strain>
    </source>
</reference>
<sequence length="354" mass="38384">MVSLNLVRKSNAALRTLTSPPTTPNKITALFVGGTSGIGLSTLRALARHTEGKALTAYIVGRSESRAKPVLSELQSLSPTAKFKFIEADVSLIRNVDRACKTVLQNENGPGGSGKLDFLFMTPGGISVPFRGRDETPEGIDRLFSLRYYARMRFIQNLLPLLSNTQGKGRGRVLSIYGGGFEHRINKCDLDLKHKHTFSLLNAYKHSITMTSLAMAHLAKVNRNVSFIHAFPGLVGTSIYRNSFPGPVAKVYEYGVWPLLWPFSVGVQESGERGLFHLTSGRYSARNGGDVGGEEGEVAVGVDGVKGGGAYLLNWKGEVRGTTNSLKGYLDDGTDGVVWRHTEALLGEAAERTL</sequence>
<dbReference type="EMBL" id="PVWQ01000010">
    <property type="protein sequence ID" value="RDW70557.1"/>
    <property type="molecule type" value="Genomic_DNA"/>
</dbReference>
<dbReference type="OrthoDB" id="2898509at2759"/>
<dbReference type="RefSeq" id="XP_026601088.1">
    <property type="nucleotide sequence ID" value="XM_026750084.1"/>
</dbReference>
<keyword evidence="3" id="KW-1185">Reference proteome</keyword>
<dbReference type="InterPro" id="IPR002347">
    <property type="entry name" value="SDR_fam"/>
</dbReference>
<dbReference type="InterPro" id="IPR052228">
    <property type="entry name" value="Sec_Metab_Biosynth_Oxidored"/>
</dbReference>
<dbReference type="GO" id="GO:0016491">
    <property type="term" value="F:oxidoreductase activity"/>
    <property type="evidence" value="ECO:0007669"/>
    <property type="project" value="UniProtKB-KW"/>
</dbReference>
<comment type="caution">
    <text evidence="2">The sequence shown here is derived from an EMBL/GenBank/DDBJ whole genome shotgun (WGS) entry which is preliminary data.</text>
</comment>
<keyword evidence="1" id="KW-0560">Oxidoreductase</keyword>